<evidence type="ECO:0000256" key="7">
    <source>
        <dbReference type="ARBA" id="ARBA00023136"/>
    </source>
</evidence>
<feature type="transmembrane region" description="Helical" evidence="8">
    <location>
        <begin position="400"/>
        <end position="421"/>
    </location>
</feature>
<proteinExistence type="predicted"/>
<dbReference type="OrthoDB" id="9780162at2"/>
<protein>
    <submittedName>
        <fullName evidence="10">Amino acid permease</fullName>
    </submittedName>
</protein>
<dbReference type="PANTHER" id="PTHR43495">
    <property type="entry name" value="GABA PERMEASE"/>
    <property type="match status" value="1"/>
</dbReference>
<dbReference type="GO" id="GO:0006865">
    <property type="term" value="P:amino acid transport"/>
    <property type="evidence" value="ECO:0007669"/>
    <property type="project" value="UniProtKB-KW"/>
</dbReference>
<dbReference type="GO" id="GO:0055085">
    <property type="term" value="P:transmembrane transport"/>
    <property type="evidence" value="ECO:0007669"/>
    <property type="project" value="InterPro"/>
</dbReference>
<evidence type="ECO:0000256" key="5">
    <source>
        <dbReference type="ARBA" id="ARBA00022970"/>
    </source>
</evidence>
<dbReference type="Pfam" id="PF00324">
    <property type="entry name" value="AA_permease"/>
    <property type="match status" value="1"/>
</dbReference>
<feature type="transmembrane region" description="Helical" evidence="8">
    <location>
        <begin position="160"/>
        <end position="181"/>
    </location>
</feature>
<keyword evidence="4 8" id="KW-0812">Transmembrane</keyword>
<evidence type="ECO:0000256" key="1">
    <source>
        <dbReference type="ARBA" id="ARBA00004651"/>
    </source>
</evidence>
<evidence type="ECO:0000256" key="8">
    <source>
        <dbReference type="SAM" id="Phobius"/>
    </source>
</evidence>
<evidence type="ECO:0000313" key="10">
    <source>
        <dbReference type="EMBL" id="TGE76123.1"/>
    </source>
</evidence>
<keyword evidence="2" id="KW-0813">Transport</keyword>
<feature type="transmembrane region" description="Helical" evidence="8">
    <location>
        <begin position="21"/>
        <end position="42"/>
    </location>
</feature>
<feature type="transmembrane region" description="Helical" evidence="8">
    <location>
        <begin position="359"/>
        <end position="380"/>
    </location>
</feature>
<feature type="transmembrane region" description="Helical" evidence="8">
    <location>
        <begin position="201"/>
        <end position="221"/>
    </location>
</feature>
<keyword evidence="6 8" id="KW-1133">Transmembrane helix</keyword>
<dbReference type="PIRSF" id="PIRSF006060">
    <property type="entry name" value="AA_transporter"/>
    <property type="match status" value="1"/>
</dbReference>
<feature type="transmembrane region" description="Helical" evidence="8">
    <location>
        <begin position="427"/>
        <end position="446"/>
    </location>
</feature>
<feature type="transmembrane region" description="Helical" evidence="8">
    <location>
        <begin position="288"/>
        <end position="313"/>
    </location>
</feature>
<evidence type="ECO:0000256" key="3">
    <source>
        <dbReference type="ARBA" id="ARBA00022475"/>
    </source>
</evidence>
<feature type="transmembrane region" description="Helical" evidence="8">
    <location>
        <begin position="92"/>
        <end position="121"/>
    </location>
</feature>
<evidence type="ECO:0000256" key="2">
    <source>
        <dbReference type="ARBA" id="ARBA00022448"/>
    </source>
</evidence>
<accession>A0A0R2FIX6</accession>
<dbReference type="GO" id="GO:0005886">
    <property type="term" value="C:plasma membrane"/>
    <property type="evidence" value="ECO:0007669"/>
    <property type="project" value="UniProtKB-SubCell"/>
</dbReference>
<dbReference type="RefSeq" id="WP_056972882.1">
    <property type="nucleotide sequence ID" value="NZ_ALXJ01000069.1"/>
</dbReference>
<dbReference type="FunFam" id="1.20.1740.10:FF:000001">
    <property type="entry name" value="Amino acid permease"/>
    <property type="match status" value="1"/>
</dbReference>
<sequence length="454" mass="49615">MENQNEQRELSRGLKSRHIQMIAIGGAIGTGLFLGSGTAIKAAGPSLILAYIITGIFAYLMMRAVGELLLSNTKMRSFIDFVREYLGDKWEFAIGWAYWLSWASLAMADLTATGIYLRYWFPFLPQWLTPLIVVVVLVALNLVNVRWFGELESGFASIKVIAIIALIVAGLGLIATGFHTGGHTASFANLVDHGGFFATGFSGFLMAFPMVIFAFTGIEMVGLTAGETENPERDLPKAINAVPVRVGLFYVGAVAIIMAIYPWNDINTSQSPFVQVFAGMGIKFAADLVNFVVLTSALSAANSAIFSTSRTLYVLAKNKQAPHSLAKISKNMVPVTGMLASSIIFLAVVLLNYFFPSQIFVLITGVATISFIFVWILIMLAHIKYKKTTASETNPYKMPLFPATSYLTIAFFLAVLVILVLDPATQVSVIATIIFFILMIAGYTLWSKRKQQTL</sequence>
<evidence type="ECO:0000313" key="11">
    <source>
        <dbReference type="Proteomes" id="UP000297646"/>
    </source>
</evidence>
<feature type="transmembrane region" description="Helical" evidence="8">
    <location>
        <begin position="127"/>
        <end position="148"/>
    </location>
</feature>
<comment type="caution">
    <text evidence="10">The sequence shown here is derived from an EMBL/GenBank/DDBJ whole genome shotgun (WGS) entry which is preliminary data.</text>
</comment>
<feature type="transmembrane region" description="Helical" evidence="8">
    <location>
        <begin position="242"/>
        <end position="263"/>
    </location>
</feature>
<feature type="transmembrane region" description="Helical" evidence="8">
    <location>
        <begin position="333"/>
        <end position="353"/>
    </location>
</feature>
<evidence type="ECO:0000256" key="4">
    <source>
        <dbReference type="ARBA" id="ARBA00022692"/>
    </source>
</evidence>
<keyword evidence="7 8" id="KW-0472">Membrane</keyword>
<dbReference type="Gene3D" id="1.20.1740.10">
    <property type="entry name" value="Amino acid/polyamine transporter I"/>
    <property type="match status" value="1"/>
</dbReference>
<feature type="domain" description="Amino acid permease/ SLC12A" evidence="9">
    <location>
        <begin position="18"/>
        <end position="452"/>
    </location>
</feature>
<gene>
    <name evidence="10" type="ORF">C6P11_00055</name>
</gene>
<evidence type="ECO:0000259" key="9">
    <source>
        <dbReference type="Pfam" id="PF00324"/>
    </source>
</evidence>
<evidence type="ECO:0000256" key="6">
    <source>
        <dbReference type="ARBA" id="ARBA00022989"/>
    </source>
</evidence>
<reference evidence="10 11" key="1">
    <citation type="submission" date="2018-03" db="EMBL/GenBank/DDBJ databases">
        <title>Genome sequencing of Weissella confusa isolates.</title>
        <authorList>
            <person name="Kajala I."/>
            <person name="Baruah R."/>
            <person name="Bergsveinson J."/>
            <person name="Juvonen R."/>
            <person name="Ziola B."/>
        </authorList>
    </citation>
    <scope>NUCLEOTIDE SEQUENCE [LARGE SCALE GENOMIC DNA]</scope>
    <source>
        <strain evidence="10 11">VTT E-062653</strain>
    </source>
</reference>
<dbReference type="AlphaFoldDB" id="A0A0R2FIX6"/>
<name>A0A0R2FIX6_WEICO</name>
<comment type="subcellular location">
    <subcellularLocation>
        <location evidence="1">Cell membrane</location>
        <topology evidence="1">Multi-pass membrane protein</topology>
    </subcellularLocation>
</comment>
<dbReference type="Proteomes" id="UP000297646">
    <property type="component" value="Unassembled WGS sequence"/>
</dbReference>
<dbReference type="EMBL" id="PVSN01000001">
    <property type="protein sequence ID" value="TGE76123.1"/>
    <property type="molecule type" value="Genomic_DNA"/>
</dbReference>
<organism evidence="10 11">
    <name type="scientific">Weissella confusa</name>
    <name type="common">Lactobacillus confusus</name>
    <dbReference type="NCBI Taxonomy" id="1583"/>
    <lineage>
        <taxon>Bacteria</taxon>
        <taxon>Bacillati</taxon>
        <taxon>Bacillota</taxon>
        <taxon>Bacilli</taxon>
        <taxon>Lactobacillales</taxon>
        <taxon>Lactobacillaceae</taxon>
        <taxon>Weissella</taxon>
    </lineage>
</organism>
<feature type="transmembrane region" description="Helical" evidence="8">
    <location>
        <begin position="48"/>
        <end position="71"/>
    </location>
</feature>
<keyword evidence="3" id="KW-1003">Cell membrane</keyword>
<dbReference type="InterPro" id="IPR004841">
    <property type="entry name" value="AA-permease/SLC12A_dom"/>
</dbReference>
<keyword evidence="5" id="KW-0029">Amino-acid transport</keyword>
<dbReference type="PANTHER" id="PTHR43495:SF2">
    <property type="entry name" value="D-SERINE_D-ALANINE_GLYCINE TRANSPORTER"/>
    <property type="match status" value="1"/>
</dbReference>